<name>A0A9E7IMB5_9CAUD</name>
<dbReference type="EMBL" id="ON191531">
    <property type="protein sequence ID" value="URG17406.1"/>
    <property type="molecule type" value="Genomic_DNA"/>
</dbReference>
<protein>
    <submittedName>
        <fullName evidence="2">Nuclease</fullName>
    </submittedName>
</protein>
<dbReference type="InterPro" id="IPR038726">
    <property type="entry name" value="PDDEXK_AddAB-type"/>
</dbReference>
<dbReference type="InterPro" id="IPR011604">
    <property type="entry name" value="PDDEXK-like_dom_sf"/>
</dbReference>
<dbReference type="Gene3D" id="3.90.320.10">
    <property type="match status" value="1"/>
</dbReference>
<dbReference type="Pfam" id="PF12705">
    <property type="entry name" value="PDDEXK_1"/>
    <property type="match status" value="1"/>
</dbReference>
<gene>
    <name evidence="2" type="ORF">Mbo2_036</name>
</gene>
<organism evidence="2 3">
    <name type="scientific">Rhodococcus phage Mbo2</name>
    <dbReference type="NCBI Taxonomy" id="2936911"/>
    <lineage>
        <taxon>Viruses</taxon>
        <taxon>Duplodnaviria</taxon>
        <taxon>Heunggongvirae</taxon>
        <taxon>Uroviricota</taxon>
        <taxon>Caudoviricetes</taxon>
        <taxon>Caudoviricetes incertae sedis</taxon>
        <taxon>Mboduovirus</taxon>
        <taxon>Mboduovirus mbo2</taxon>
    </lineage>
</organism>
<keyword evidence="3" id="KW-1185">Reference proteome</keyword>
<dbReference type="Proteomes" id="UP001057233">
    <property type="component" value="Segment"/>
</dbReference>
<evidence type="ECO:0000313" key="3">
    <source>
        <dbReference type="Proteomes" id="UP001057233"/>
    </source>
</evidence>
<reference evidence="2" key="1">
    <citation type="submission" date="2022-04" db="EMBL/GenBank/DDBJ databases">
        <authorList>
            <person name="Hwangbo M."/>
            <person name="Wang B."/>
            <person name="Gill J.J."/>
            <person name="Chu K.-H."/>
            <person name="Young R."/>
        </authorList>
    </citation>
    <scope>NUCLEOTIDE SEQUENCE</scope>
</reference>
<sequence length="391" mass="44274">MKPKTLSASSLQNWEDCPAKFGASNVDYIPEIGKKEPARVGTSVHYALEHFVRKVYMEKTADWSDTKLLLSLLDEGYREEFGAVDKASEWYKDALALTKDWHKRTNLEGREILAVEEKKRIGILPGDILLTYIFDRVERFIDEDGLRILKVTDYKTERKDYTHDALINKLQVRIYGLCAAIEFKEWKPDEIWVELDMLRFTPISVRVDWDDNKATWDYLQEVAQKILDSEKDDLPHVLGPGCRYCPIQAACPELRKSRDSGSVLSITDIADIVSMRHEISGQLTGLEMMASQLDSAIHAYAEETGQRSFVAGGHPVKITAPSRRNIDASQAGKIIGPDLMRQYGKLNITDVDKLLKGDVLNDEEKLALKKLIGKKFINPGLDIKPVPPIKG</sequence>
<evidence type="ECO:0000259" key="1">
    <source>
        <dbReference type="Pfam" id="PF12705"/>
    </source>
</evidence>
<evidence type="ECO:0000313" key="2">
    <source>
        <dbReference type="EMBL" id="URG17406.1"/>
    </source>
</evidence>
<feature type="domain" description="PD-(D/E)XK endonuclease-like" evidence="1">
    <location>
        <begin position="5"/>
        <end position="252"/>
    </location>
</feature>
<proteinExistence type="predicted"/>
<accession>A0A9E7IMB5</accession>